<feature type="compositionally biased region" description="Low complexity" evidence="2">
    <location>
        <begin position="110"/>
        <end position="121"/>
    </location>
</feature>
<organism evidence="4 5">
    <name type="scientific">Parthenolecanium corni</name>
    <dbReference type="NCBI Taxonomy" id="536013"/>
    <lineage>
        <taxon>Eukaryota</taxon>
        <taxon>Metazoa</taxon>
        <taxon>Ecdysozoa</taxon>
        <taxon>Arthropoda</taxon>
        <taxon>Hexapoda</taxon>
        <taxon>Insecta</taxon>
        <taxon>Pterygota</taxon>
        <taxon>Neoptera</taxon>
        <taxon>Paraneoptera</taxon>
        <taxon>Hemiptera</taxon>
        <taxon>Sternorrhyncha</taxon>
        <taxon>Coccoidea</taxon>
        <taxon>Coccidae</taxon>
        <taxon>Parthenolecanium</taxon>
    </lineage>
</organism>
<feature type="compositionally biased region" description="Basic and acidic residues" evidence="2">
    <location>
        <begin position="505"/>
        <end position="514"/>
    </location>
</feature>
<keyword evidence="1" id="KW-0143">Chaperone</keyword>
<dbReference type="Pfam" id="PF02179">
    <property type="entry name" value="BAG"/>
    <property type="match status" value="1"/>
</dbReference>
<feature type="compositionally biased region" description="Low complexity" evidence="2">
    <location>
        <begin position="351"/>
        <end position="367"/>
    </location>
</feature>
<feature type="compositionally biased region" description="Polar residues" evidence="2">
    <location>
        <begin position="485"/>
        <end position="494"/>
    </location>
</feature>
<feature type="compositionally biased region" description="Polar residues" evidence="2">
    <location>
        <begin position="201"/>
        <end position="224"/>
    </location>
</feature>
<feature type="region of interest" description="Disordered" evidence="2">
    <location>
        <begin position="110"/>
        <end position="280"/>
    </location>
</feature>
<dbReference type="Proteomes" id="UP001367676">
    <property type="component" value="Unassembled WGS sequence"/>
</dbReference>
<feature type="region of interest" description="Disordered" evidence="2">
    <location>
        <begin position="465"/>
        <end position="514"/>
    </location>
</feature>
<sequence>MARPRLSDRFRGKSGDELINEIKKEFENNKKSWFNSDVPRHRFFKREGFPFNEDVFDSSNDPEIKSHFEDLAKKHPQFAGDLHCPSWSGSMDKDWERAYTVPISIEKSEAASVGAEGASSSQNLYSSFGNTSPPDPDQQSLRHTVNIAEQIQKDDAQKLESQPKRSSSAPPTSSSEGNKEPKRYTTKIEITPVNPFEPKSDMSSNKNGVASSISDDARPSTSPCQVPFSADQGPCYQNPIESAQPTADDSPARSGSFGTVADQSRTGECQPLQTNRNQPQVRHIPIFVEGRAEPVIPVNEAELLEQKLFTTDQAPLKRKLDGSSANGIASTEMSAPFEQNQVPSQERKIPVETPVTSATVSPSASTPFPEPPSPPVAQVAKPDSQQRVDQVQQEVDIITRRVEQYNGSSRNDKEYLYLDEMLTRNLIALDTIEVEGNEQLRTARKNVIKSIQKSIALLESKIPLPVNENKSTDDSSDQIGELPPTSDSSSTNCGTLMEVDSNKIAGDENDVKNV</sequence>
<dbReference type="PANTHER" id="PTHR12329:SF5">
    <property type="entry name" value="STARVIN, ISOFORM E"/>
    <property type="match status" value="1"/>
</dbReference>
<evidence type="ECO:0000259" key="3">
    <source>
        <dbReference type="PROSITE" id="PS51035"/>
    </source>
</evidence>
<dbReference type="AlphaFoldDB" id="A0AAN9T7H0"/>
<reference evidence="4 5" key="1">
    <citation type="submission" date="2024-03" db="EMBL/GenBank/DDBJ databases">
        <title>Adaptation during the transition from Ophiocordyceps entomopathogen to insect associate is accompanied by gene loss and intensified selection.</title>
        <authorList>
            <person name="Ward C.M."/>
            <person name="Onetto C.A."/>
            <person name="Borneman A.R."/>
        </authorList>
    </citation>
    <scope>NUCLEOTIDE SEQUENCE [LARGE SCALE GENOMIC DNA]</scope>
    <source>
        <strain evidence="4">AWRI1</strain>
        <tissue evidence="4">Single Adult Female</tissue>
    </source>
</reference>
<dbReference type="SMART" id="SM00264">
    <property type="entry name" value="BAG"/>
    <property type="match status" value="1"/>
</dbReference>
<dbReference type="GO" id="GO:0051087">
    <property type="term" value="F:protein-folding chaperone binding"/>
    <property type="evidence" value="ECO:0007669"/>
    <property type="project" value="InterPro"/>
</dbReference>
<feature type="compositionally biased region" description="Polar residues" evidence="2">
    <location>
        <begin position="261"/>
        <end position="280"/>
    </location>
</feature>
<proteinExistence type="predicted"/>
<dbReference type="InterPro" id="IPR003103">
    <property type="entry name" value="BAG_domain"/>
</dbReference>
<evidence type="ECO:0000256" key="2">
    <source>
        <dbReference type="SAM" id="MobiDB-lite"/>
    </source>
</evidence>
<dbReference type="InterPro" id="IPR039773">
    <property type="entry name" value="BAG_chaperone_regulator"/>
</dbReference>
<feature type="region of interest" description="Disordered" evidence="2">
    <location>
        <begin position="318"/>
        <end position="388"/>
    </location>
</feature>
<name>A0AAN9T7H0_9HEMI</name>
<dbReference type="InterPro" id="IPR036533">
    <property type="entry name" value="BAG_dom_sf"/>
</dbReference>
<dbReference type="GO" id="GO:0000774">
    <property type="term" value="F:adenyl-nucleotide exchange factor activity"/>
    <property type="evidence" value="ECO:0007669"/>
    <property type="project" value="TreeGrafter"/>
</dbReference>
<protein>
    <recommendedName>
        <fullName evidence="3">BAG domain-containing protein</fullName>
    </recommendedName>
</protein>
<gene>
    <name evidence="4" type="ORF">V9T40_010635</name>
</gene>
<dbReference type="SUPFAM" id="SSF63491">
    <property type="entry name" value="BAG domain"/>
    <property type="match status" value="1"/>
</dbReference>
<accession>A0AAN9T7H0</accession>
<dbReference type="Gene3D" id="1.20.58.120">
    <property type="entry name" value="BAG domain"/>
    <property type="match status" value="1"/>
</dbReference>
<feature type="compositionally biased region" description="Low complexity" evidence="2">
    <location>
        <begin position="166"/>
        <end position="175"/>
    </location>
</feature>
<dbReference type="GO" id="GO:0016020">
    <property type="term" value="C:membrane"/>
    <property type="evidence" value="ECO:0007669"/>
    <property type="project" value="TreeGrafter"/>
</dbReference>
<feature type="compositionally biased region" description="Basic and acidic residues" evidence="2">
    <location>
        <begin position="151"/>
        <end position="163"/>
    </location>
</feature>
<keyword evidence="5" id="KW-1185">Reference proteome</keyword>
<feature type="compositionally biased region" description="Polar residues" evidence="2">
    <location>
        <begin position="122"/>
        <end position="149"/>
    </location>
</feature>
<dbReference type="PROSITE" id="PS51035">
    <property type="entry name" value="BAG"/>
    <property type="match status" value="1"/>
</dbReference>
<evidence type="ECO:0000313" key="5">
    <source>
        <dbReference type="Proteomes" id="UP001367676"/>
    </source>
</evidence>
<feature type="compositionally biased region" description="Polar residues" evidence="2">
    <location>
        <begin position="323"/>
        <end position="344"/>
    </location>
</feature>
<evidence type="ECO:0000313" key="4">
    <source>
        <dbReference type="EMBL" id="KAK7573444.1"/>
    </source>
</evidence>
<dbReference type="GO" id="GO:0005634">
    <property type="term" value="C:nucleus"/>
    <property type="evidence" value="ECO:0007669"/>
    <property type="project" value="TreeGrafter"/>
</dbReference>
<comment type="caution">
    <text evidence="4">The sequence shown here is derived from an EMBL/GenBank/DDBJ whole genome shotgun (WGS) entry which is preliminary data.</text>
</comment>
<evidence type="ECO:0000256" key="1">
    <source>
        <dbReference type="ARBA" id="ARBA00023186"/>
    </source>
</evidence>
<dbReference type="EMBL" id="JBBCAQ010000037">
    <property type="protein sequence ID" value="KAK7573444.1"/>
    <property type="molecule type" value="Genomic_DNA"/>
</dbReference>
<dbReference type="GO" id="GO:0050821">
    <property type="term" value="P:protein stabilization"/>
    <property type="evidence" value="ECO:0007669"/>
    <property type="project" value="TreeGrafter"/>
</dbReference>
<dbReference type="PANTHER" id="PTHR12329">
    <property type="entry name" value="BCL2-ASSOCIATED ATHANOGENE"/>
    <property type="match status" value="1"/>
</dbReference>
<feature type="domain" description="BAG" evidence="3">
    <location>
        <begin position="384"/>
        <end position="462"/>
    </location>
</feature>
<dbReference type="GO" id="GO:0005829">
    <property type="term" value="C:cytosol"/>
    <property type="evidence" value="ECO:0007669"/>
    <property type="project" value="TreeGrafter"/>
</dbReference>